<dbReference type="GO" id="GO:0008270">
    <property type="term" value="F:zinc ion binding"/>
    <property type="evidence" value="ECO:0007669"/>
    <property type="project" value="UniProtKB-KW"/>
</dbReference>
<dbReference type="PANTHER" id="PTHR11685">
    <property type="entry name" value="RBR FAMILY RING FINGER AND IBR DOMAIN-CONTAINING"/>
    <property type="match status" value="1"/>
</dbReference>
<dbReference type="EMBL" id="WTPW01000236">
    <property type="protein sequence ID" value="KAF0532043.1"/>
    <property type="molecule type" value="Genomic_DNA"/>
</dbReference>
<evidence type="ECO:0000259" key="14">
    <source>
        <dbReference type="PROSITE" id="PS51873"/>
    </source>
</evidence>
<dbReference type="Gene3D" id="2.60.40.2440">
    <property type="entry name" value="Carbohydrate binding type-21 domain"/>
    <property type="match status" value="2"/>
</dbReference>
<dbReference type="AlphaFoldDB" id="A0A8H4ATR8"/>
<evidence type="ECO:0000256" key="9">
    <source>
        <dbReference type="PROSITE-ProRule" id="PRU00175"/>
    </source>
</evidence>
<evidence type="ECO:0000256" key="1">
    <source>
        <dbReference type="ARBA" id="ARBA00001798"/>
    </source>
</evidence>
<dbReference type="InterPro" id="IPR013083">
    <property type="entry name" value="Znf_RING/FYVE/PHD"/>
</dbReference>
<comment type="catalytic activity">
    <reaction evidence="1">
        <text>[E2 ubiquitin-conjugating enzyme]-S-ubiquitinyl-L-cysteine + [acceptor protein]-L-lysine = [E2 ubiquitin-conjugating enzyme]-L-cysteine + [acceptor protein]-N(6)-ubiquitinyl-L-lysine.</text>
        <dbReference type="EC" id="2.3.2.31"/>
    </reaction>
</comment>
<keyword evidence="5" id="KW-0677">Repeat</keyword>
<evidence type="ECO:0000313" key="15">
    <source>
        <dbReference type="EMBL" id="KAF0532043.1"/>
    </source>
</evidence>
<evidence type="ECO:0000259" key="13">
    <source>
        <dbReference type="PROSITE" id="PS51159"/>
    </source>
</evidence>
<dbReference type="InterPro" id="IPR002867">
    <property type="entry name" value="IBR_dom"/>
</dbReference>
<evidence type="ECO:0000256" key="3">
    <source>
        <dbReference type="ARBA" id="ARBA00022679"/>
    </source>
</evidence>
<dbReference type="InterPro" id="IPR005036">
    <property type="entry name" value="CBM21_dom"/>
</dbReference>
<dbReference type="InterPro" id="IPR038175">
    <property type="entry name" value="CBM21_dom_sf"/>
</dbReference>
<dbReference type="PROSITE" id="PS51873">
    <property type="entry name" value="TRIAD"/>
    <property type="match status" value="1"/>
</dbReference>
<keyword evidence="3" id="KW-0808">Transferase</keyword>
<dbReference type="Pfam" id="PF01485">
    <property type="entry name" value="IBR"/>
    <property type="match status" value="1"/>
</dbReference>
<feature type="domain" description="RING-type" evidence="14">
    <location>
        <begin position="348"/>
        <end position="583"/>
    </location>
</feature>
<dbReference type="InterPro" id="IPR044066">
    <property type="entry name" value="TRIAD_supradom"/>
</dbReference>
<dbReference type="Gene3D" id="3.30.40.10">
    <property type="entry name" value="Zinc/RING finger domain, C3HC4 (zinc finger)"/>
    <property type="match status" value="1"/>
</dbReference>
<dbReference type="SMART" id="SM00647">
    <property type="entry name" value="IBR"/>
    <property type="match status" value="2"/>
</dbReference>
<evidence type="ECO:0000256" key="4">
    <source>
        <dbReference type="ARBA" id="ARBA00022723"/>
    </source>
</evidence>
<evidence type="ECO:0000256" key="2">
    <source>
        <dbReference type="ARBA" id="ARBA00012251"/>
    </source>
</evidence>
<keyword evidence="8" id="KW-0862">Zinc</keyword>
<keyword evidence="4" id="KW-0479">Metal-binding</keyword>
<evidence type="ECO:0000256" key="11">
    <source>
        <dbReference type="SAM" id="MobiDB-lite"/>
    </source>
</evidence>
<accession>A0A8H4ATR8</accession>
<feature type="domain" description="RING-type" evidence="12">
    <location>
        <begin position="352"/>
        <end position="404"/>
    </location>
</feature>
<sequence>MSDNIFIKYIKIINERNSTIDLRGQVIIQNSCNKEKTVTIEYTTDSWDTDNRVNATWSRKLSPNQDLYDFEILSVKSSKLPLYLEFTVLCDIAGSILWISDGFNCSYDKDTPKEFFFNYTEDDDNSNYSMDEERKKLDELRRQLEDERKKLEEYNNEGRRKLKEERKQLEEERNQLEEVRKQLEEDRRQFEKQMMEINYHEDNTNSNPSQLSNSIFVKSIKVVNEYNGVIDLQGQVVVQTIGSDKSVIIEYTTDSWITNNSVNATWSHTLSSEQDSYYFKISVSKSSNLPLYLEFTALCNVAGTVLWTNSYEYLYDVGTPKELFFNDTFTESYIDSFFPPTPNISKDEKKECSICAEDVDIKAFLNVTDLCNHDSNICRECIGEYIKHELEDKGNINISCPLDDCHEILRERDVKEFATEDVFTKYERLMINFALSQIPTFQWCLNTNCGSGQDHYQGENVPIMTCNACGQKSCVVHGIPISDGCERCLKQQEERRKQEEQRQQEEEGRKRRENEESASERYVTKLKQCPKCFSRIEKTSGCDHMKCRRPGCGYEFCWICMADFDQIRSQGNRVHKVNCKYYA</sequence>
<dbReference type="Pfam" id="PF22191">
    <property type="entry name" value="IBR_1"/>
    <property type="match status" value="1"/>
</dbReference>
<dbReference type="Pfam" id="PF03370">
    <property type="entry name" value="CBM_21"/>
    <property type="match status" value="1"/>
</dbReference>
<comment type="caution">
    <text evidence="15">The sequence shown here is derived from an EMBL/GenBank/DDBJ whole genome shotgun (WGS) entry which is preliminary data.</text>
</comment>
<gene>
    <name evidence="15" type="ORF">F8M41_011483</name>
</gene>
<keyword evidence="7" id="KW-0833">Ubl conjugation pathway</keyword>
<dbReference type="SUPFAM" id="SSF57850">
    <property type="entry name" value="RING/U-box"/>
    <property type="match status" value="3"/>
</dbReference>
<dbReference type="Proteomes" id="UP000439903">
    <property type="component" value="Unassembled WGS sequence"/>
</dbReference>
<evidence type="ECO:0000313" key="16">
    <source>
        <dbReference type="Proteomes" id="UP000439903"/>
    </source>
</evidence>
<dbReference type="InterPro" id="IPR031127">
    <property type="entry name" value="E3_UB_ligase_RBR"/>
</dbReference>
<dbReference type="Gene3D" id="1.20.120.1750">
    <property type="match status" value="1"/>
</dbReference>
<dbReference type="InterPro" id="IPR001841">
    <property type="entry name" value="Znf_RING"/>
</dbReference>
<dbReference type="CDD" id="cd20336">
    <property type="entry name" value="Rcat_RBR"/>
    <property type="match status" value="1"/>
</dbReference>
<dbReference type="CDD" id="cd22249">
    <property type="entry name" value="UDM1_RNF168_RNF169-like"/>
    <property type="match status" value="1"/>
</dbReference>
<organism evidence="15 16">
    <name type="scientific">Gigaspora margarita</name>
    <dbReference type="NCBI Taxonomy" id="4874"/>
    <lineage>
        <taxon>Eukaryota</taxon>
        <taxon>Fungi</taxon>
        <taxon>Fungi incertae sedis</taxon>
        <taxon>Mucoromycota</taxon>
        <taxon>Glomeromycotina</taxon>
        <taxon>Glomeromycetes</taxon>
        <taxon>Diversisporales</taxon>
        <taxon>Gigasporaceae</taxon>
        <taxon>Gigaspora</taxon>
    </lineage>
</organism>
<keyword evidence="10" id="KW-0175">Coiled coil</keyword>
<dbReference type="CDD" id="cd20335">
    <property type="entry name" value="BRcat_RBR"/>
    <property type="match status" value="1"/>
</dbReference>
<feature type="region of interest" description="Disordered" evidence="11">
    <location>
        <begin position="499"/>
        <end position="519"/>
    </location>
</feature>
<evidence type="ECO:0000256" key="10">
    <source>
        <dbReference type="SAM" id="Coils"/>
    </source>
</evidence>
<evidence type="ECO:0000259" key="12">
    <source>
        <dbReference type="PROSITE" id="PS50089"/>
    </source>
</evidence>
<dbReference type="OrthoDB" id="2417019at2759"/>
<name>A0A8H4ATR8_GIGMA</name>
<evidence type="ECO:0000256" key="5">
    <source>
        <dbReference type="ARBA" id="ARBA00022737"/>
    </source>
</evidence>
<evidence type="ECO:0000256" key="6">
    <source>
        <dbReference type="ARBA" id="ARBA00022771"/>
    </source>
</evidence>
<proteinExistence type="predicted"/>
<dbReference type="SMART" id="SM00184">
    <property type="entry name" value="RING"/>
    <property type="match status" value="2"/>
</dbReference>
<feature type="coiled-coil region" evidence="10">
    <location>
        <begin position="127"/>
        <end position="200"/>
    </location>
</feature>
<dbReference type="PROSITE" id="PS50089">
    <property type="entry name" value="ZF_RING_2"/>
    <property type="match status" value="1"/>
</dbReference>
<reference evidence="15 16" key="1">
    <citation type="journal article" date="2019" name="Environ. Microbiol.">
        <title>At the nexus of three kingdoms: the genome of the mycorrhizal fungus Gigaspora margarita provides insights into plant, endobacterial and fungal interactions.</title>
        <authorList>
            <person name="Venice F."/>
            <person name="Ghignone S."/>
            <person name="Salvioli di Fossalunga A."/>
            <person name="Amselem J."/>
            <person name="Novero M."/>
            <person name="Xianan X."/>
            <person name="Sedzielewska Toro K."/>
            <person name="Morin E."/>
            <person name="Lipzen A."/>
            <person name="Grigoriev I.V."/>
            <person name="Henrissat B."/>
            <person name="Martin F.M."/>
            <person name="Bonfante P."/>
        </authorList>
    </citation>
    <scope>NUCLEOTIDE SEQUENCE [LARGE SCALE GENOMIC DNA]</scope>
    <source>
        <strain evidence="15 16">BEG34</strain>
    </source>
</reference>
<dbReference type="PROSITE" id="PS51159">
    <property type="entry name" value="CBM21"/>
    <property type="match status" value="1"/>
</dbReference>
<dbReference type="GO" id="GO:0061630">
    <property type="term" value="F:ubiquitin protein ligase activity"/>
    <property type="evidence" value="ECO:0007669"/>
    <property type="project" value="UniProtKB-EC"/>
</dbReference>
<evidence type="ECO:0000256" key="8">
    <source>
        <dbReference type="ARBA" id="ARBA00022833"/>
    </source>
</evidence>
<evidence type="ECO:0000256" key="7">
    <source>
        <dbReference type="ARBA" id="ARBA00022786"/>
    </source>
</evidence>
<protein>
    <recommendedName>
        <fullName evidence="2">RBR-type E3 ubiquitin transferase</fullName>
        <ecNumber evidence="2">2.3.2.31</ecNumber>
    </recommendedName>
</protein>
<keyword evidence="6 9" id="KW-0863">Zinc-finger</keyword>
<dbReference type="GO" id="GO:0016567">
    <property type="term" value="P:protein ubiquitination"/>
    <property type="evidence" value="ECO:0007669"/>
    <property type="project" value="InterPro"/>
</dbReference>
<feature type="domain" description="CBM21" evidence="13">
    <location>
        <begin position="212"/>
        <end position="318"/>
    </location>
</feature>
<dbReference type="EC" id="2.3.2.31" evidence="2"/>
<keyword evidence="16" id="KW-1185">Reference proteome</keyword>